<evidence type="ECO:0000313" key="3">
    <source>
        <dbReference type="Proteomes" id="UP001054945"/>
    </source>
</evidence>
<reference evidence="2 3" key="1">
    <citation type="submission" date="2021-06" db="EMBL/GenBank/DDBJ databases">
        <title>Caerostris extrusa draft genome.</title>
        <authorList>
            <person name="Kono N."/>
            <person name="Arakawa K."/>
        </authorList>
    </citation>
    <scope>NUCLEOTIDE SEQUENCE [LARGE SCALE GENOMIC DNA]</scope>
</reference>
<dbReference type="AlphaFoldDB" id="A0AAV4NV76"/>
<dbReference type="EMBL" id="BPLR01003790">
    <property type="protein sequence ID" value="GIX88666.1"/>
    <property type="molecule type" value="Genomic_DNA"/>
</dbReference>
<organism evidence="2 3">
    <name type="scientific">Caerostris extrusa</name>
    <name type="common">Bark spider</name>
    <name type="synonym">Caerostris bankana</name>
    <dbReference type="NCBI Taxonomy" id="172846"/>
    <lineage>
        <taxon>Eukaryota</taxon>
        <taxon>Metazoa</taxon>
        <taxon>Ecdysozoa</taxon>
        <taxon>Arthropoda</taxon>
        <taxon>Chelicerata</taxon>
        <taxon>Arachnida</taxon>
        <taxon>Araneae</taxon>
        <taxon>Araneomorphae</taxon>
        <taxon>Entelegynae</taxon>
        <taxon>Araneoidea</taxon>
        <taxon>Araneidae</taxon>
        <taxon>Caerostris</taxon>
    </lineage>
</organism>
<evidence type="ECO:0000313" key="2">
    <source>
        <dbReference type="EMBL" id="GIX88666.1"/>
    </source>
</evidence>
<sequence length="127" mass="13862">MINGYTEGGTEDKVVKGLYCVGRIYHSNMAITRFNLKGRGADPAEQKKKRGWGCAVYRGSRAKGVGLCSRNLTGGRLSDGCAPPLRNRNSNPREGGHHSPIITYSSDYYTATLLRAPLSQQQTGSRK</sequence>
<dbReference type="Proteomes" id="UP001054945">
    <property type="component" value="Unassembled WGS sequence"/>
</dbReference>
<evidence type="ECO:0000256" key="1">
    <source>
        <dbReference type="SAM" id="MobiDB-lite"/>
    </source>
</evidence>
<keyword evidence="3" id="KW-1185">Reference proteome</keyword>
<feature type="region of interest" description="Disordered" evidence="1">
    <location>
        <begin position="79"/>
        <end position="102"/>
    </location>
</feature>
<protein>
    <submittedName>
        <fullName evidence="2">Uncharacterized protein</fullName>
    </submittedName>
</protein>
<proteinExistence type="predicted"/>
<comment type="caution">
    <text evidence="2">The sequence shown here is derived from an EMBL/GenBank/DDBJ whole genome shotgun (WGS) entry which is preliminary data.</text>
</comment>
<name>A0AAV4NV76_CAEEX</name>
<accession>A0AAV4NV76</accession>
<gene>
    <name evidence="2" type="ORF">CEXT_2711</name>
</gene>